<proteinExistence type="predicted"/>
<evidence type="ECO:0000313" key="8">
    <source>
        <dbReference type="Proteomes" id="UP000000485"/>
    </source>
</evidence>
<evidence type="ECO:0000256" key="2">
    <source>
        <dbReference type="ARBA" id="ARBA00022475"/>
    </source>
</evidence>
<keyword evidence="3" id="KW-0812">Transmembrane</keyword>
<dbReference type="AlphaFoldDB" id="F8A3D3"/>
<comment type="subcellular location">
    <subcellularLocation>
        <location evidence="1">Cell membrane</location>
        <topology evidence="1">Multi-pass membrane protein</topology>
    </subcellularLocation>
</comment>
<evidence type="ECO:0000256" key="1">
    <source>
        <dbReference type="ARBA" id="ARBA00004651"/>
    </source>
</evidence>
<evidence type="ECO:0000256" key="5">
    <source>
        <dbReference type="ARBA" id="ARBA00023136"/>
    </source>
</evidence>
<protein>
    <submittedName>
        <fullName evidence="7">Type II secretion system F domain protein</fullName>
    </submittedName>
</protein>
<organism evidence="7 8">
    <name type="scientific">Cellulomonas gilvus (strain ATCC 13127 / NRRL B-14078)</name>
    <name type="common">Cellvibrio gilvus</name>
    <dbReference type="NCBI Taxonomy" id="593907"/>
    <lineage>
        <taxon>Bacteria</taxon>
        <taxon>Bacillati</taxon>
        <taxon>Actinomycetota</taxon>
        <taxon>Actinomycetes</taxon>
        <taxon>Micrococcales</taxon>
        <taxon>Cellulomonadaceae</taxon>
        <taxon>Cellulomonas</taxon>
    </lineage>
</organism>
<feature type="domain" description="Type II secretion system protein GspF" evidence="6">
    <location>
        <begin position="108"/>
        <end position="169"/>
    </location>
</feature>
<sequence>MSLLVGLAGAVVVAACAGPRGRRLPTRATTVVGRRDRAAGVELGAALVAVAAELRAGRAPDQAWSAVLGRPVRDAPDVPMLVAACGPARPGRGRSARRRRAARDAERAAAVVAATATARELGAPLAGVLNRVAEALVQDAEERDEVAAALAGPRATARVLAGLPLLGLALGALLGADPVGVLLGGGLGTTSGVAGAGLLLLGRRWTARLLARAERPTPAR</sequence>
<evidence type="ECO:0000259" key="6">
    <source>
        <dbReference type="Pfam" id="PF00482"/>
    </source>
</evidence>
<dbReference type="EMBL" id="CP002665">
    <property type="protein sequence ID" value="AEI13126.1"/>
    <property type="molecule type" value="Genomic_DNA"/>
</dbReference>
<keyword evidence="2" id="KW-1003">Cell membrane</keyword>
<reference evidence="8" key="1">
    <citation type="submission" date="2011-04" db="EMBL/GenBank/DDBJ databases">
        <title>Complete sequence of Cellvibrio gilvus ATCC 13127.</title>
        <authorList>
            <person name="Lucas S."/>
            <person name="Han J."/>
            <person name="Lapidus A."/>
            <person name="Cheng J.-F."/>
            <person name="Goodwin L."/>
            <person name="Pitluck S."/>
            <person name="Peters L."/>
            <person name="Munk A."/>
            <person name="Detter J.C."/>
            <person name="Han C."/>
            <person name="Tapia R."/>
            <person name="Land M."/>
            <person name="Hauser L."/>
            <person name="Kyrpides N."/>
            <person name="Ivanova N."/>
            <person name="Ovchinnikova G."/>
            <person name="Pagani I."/>
            <person name="Mead D."/>
            <person name="Brumm P."/>
            <person name="Woyke T."/>
        </authorList>
    </citation>
    <scope>NUCLEOTIDE SEQUENCE [LARGE SCALE GENOMIC DNA]</scope>
    <source>
        <strain evidence="8">ATCC 13127 / NRRL B-14078</strain>
    </source>
</reference>
<evidence type="ECO:0000256" key="4">
    <source>
        <dbReference type="ARBA" id="ARBA00022989"/>
    </source>
</evidence>
<dbReference type="HOGENOM" id="CLU_1254085_0_0_11"/>
<accession>F8A3D3</accession>
<dbReference type="InterPro" id="IPR018076">
    <property type="entry name" value="T2SS_GspF_dom"/>
</dbReference>
<evidence type="ECO:0000256" key="3">
    <source>
        <dbReference type="ARBA" id="ARBA00022692"/>
    </source>
</evidence>
<keyword evidence="8" id="KW-1185">Reference proteome</keyword>
<dbReference type="eggNOG" id="COG4965">
    <property type="taxonomic scope" value="Bacteria"/>
</dbReference>
<dbReference type="Proteomes" id="UP000000485">
    <property type="component" value="Chromosome"/>
</dbReference>
<dbReference type="Pfam" id="PF00482">
    <property type="entry name" value="T2SSF"/>
    <property type="match status" value="1"/>
</dbReference>
<keyword evidence="4" id="KW-1133">Transmembrane helix</keyword>
<keyword evidence="5" id="KW-0472">Membrane</keyword>
<dbReference type="RefSeq" id="WP_013884643.1">
    <property type="nucleotide sequence ID" value="NC_015671.1"/>
</dbReference>
<evidence type="ECO:0000313" key="7">
    <source>
        <dbReference type="EMBL" id="AEI13126.1"/>
    </source>
</evidence>
<dbReference type="KEGG" id="cga:Celgi_2627"/>
<dbReference type="GO" id="GO:0005886">
    <property type="term" value="C:plasma membrane"/>
    <property type="evidence" value="ECO:0007669"/>
    <property type="project" value="UniProtKB-SubCell"/>
</dbReference>
<dbReference type="STRING" id="593907.Celgi_2627"/>
<name>F8A3D3_CELGA</name>
<gene>
    <name evidence="7" type="ordered locus">Celgi_2627</name>
</gene>